<dbReference type="AlphaFoldDB" id="S2W0U7"/>
<keyword evidence="3" id="KW-1185">Reference proteome</keyword>
<dbReference type="GO" id="GO:0015501">
    <property type="term" value="F:glutamate:sodium symporter activity"/>
    <property type="evidence" value="ECO:0007669"/>
    <property type="project" value="InterPro"/>
</dbReference>
<feature type="transmembrane region" description="Helical" evidence="1">
    <location>
        <begin position="317"/>
        <end position="335"/>
    </location>
</feature>
<dbReference type="PANTHER" id="PTHR36178:SF1">
    <property type="entry name" value="SODIUM_GLUTAMATE SYMPORTER"/>
    <property type="match status" value="1"/>
</dbReference>
<gene>
    <name evidence="2" type="ORF">HMPREF9306_00943</name>
</gene>
<feature type="transmembrane region" description="Helical" evidence="1">
    <location>
        <begin position="342"/>
        <end position="362"/>
    </location>
</feature>
<evidence type="ECO:0000256" key="1">
    <source>
        <dbReference type="SAM" id="Phobius"/>
    </source>
</evidence>
<sequence length="483" mass="50823">MTETYTAWTALVDLGFIGLLLSIGVFLRARIRFLQNMLVPASVIAGLLGLLLGPNVLGAIAREHGWKIGSLQFNGIPLSSQVSTYSSILIVVVFACMALTDDFDVRKINRSVAGFATYGVLMYSLQVAVGMGLCLLVLKPLFDSPDSIGLMLFTGWAGGFGTAAAVGDVFNEAGDPGMASIAFSSATVGLLAGVIGGIIIANIGARRGQVEAFKGMDSLPQDIRTGILDQTETRPAIGTHTFSGGTVESLTFNVGVISIACLCAYGINQVLKMWLPDISFPLFSISFVVGIVMRLVMNSTKSSHLIDTDSLRSISGMATDILVVCGIASIEPAFVKDHVGALGVLFLIGLLLCVFLGFVVAPRMMGDGWFERQLFTWGWATGAVSTGLALLRIVDPKLKSGTIEQFGYAYIPVVPVEIAAVSFAPMLVLASASWAVVGVWGGLAVIAIFVGIWLSRHGSKKSAPLGHVATLGGSFVGGKNEFD</sequence>
<keyword evidence="1" id="KW-0472">Membrane</keyword>
<dbReference type="EMBL" id="AGZR01000005">
    <property type="protein sequence ID" value="EPD33403.1"/>
    <property type="molecule type" value="Genomic_DNA"/>
</dbReference>
<dbReference type="Proteomes" id="UP000014417">
    <property type="component" value="Unassembled WGS sequence"/>
</dbReference>
<feature type="transmembrane region" description="Helical" evidence="1">
    <location>
        <begin position="280"/>
        <end position="297"/>
    </location>
</feature>
<evidence type="ECO:0008006" key="4">
    <source>
        <dbReference type="Google" id="ProtNLM"/>
    </source>
</evidence>
<comment type="caution">
    <text evidence="2">The sequence shown here is derived from an EMBL/GenBank/DDBJ whole genome shotgun (WGS) entry which is preliminary data.</text>
</comment>
<reference evidence="2 3" key="1">
    <citation type="submission" date="2013-04" db="EMBL/GenBank/DDBJ databases">
        <title>The Genome Sequence of Propionimicrobium lymphophilum ACS-093-V-SCH5.</title>
        <authorList>
            <consortium name="The Broad Institute Genomics Platform"/>
            <person name="Earl A."/>
            <person name="Ward D."/>
            <person name="Feldgarden M."/>
            <person name="Gevers D."/>
            <person name="Saerens B."/>
            <person name="Vaneechoutte M."/>
            <person name="Walker B."/>
            <person name="Young S."/>
            <person name="Zeng Q."/>
            <person name="Gargeya S."/>
            <person name="Fitzgerald M."/>
            <person name="Haas B."/>
            <person name="Abouelleil A."/>
            <person name="Allen A.W."/>
            <person name="Alvarado L."/>
            <person name="Arachchi H.M."/>
            <person name="Berlin A.M."/>
            <person name="Chapman S.B."/>
            <person name="Gainer-Dewar J."/>
            <person name="Goldberg J."/>
            <person name="Griggs A."/>
            <person name="Gujja S."/>
            <person name="Hansen M."/>
            <person name="Howarth C."/>
            <person name="Imamovic A."/>
            <person name="Ireland A."/>
            <person name="Larimer J."/>
            <person name="McCowan C."/>
            <person name="Murphy C."/>
            <person name="Pearson M."/>
            <person name="Poon T.W."/>
            <person name="Priest M."/>
            <person name="Roberts A."/>
            <person name="Saif S."/>
            <person name="Shea T."/>
            <person name="Sisk P."/>
            <person name="Sykes S."/>
            <person name="Wortman J."/>
            <person name="Nusbaum C."/>
            <person name="Birren B."/>
        </authorList>
    </citation>
    <scope>NUCLEOTIDE SEQUENCE [LARGE SCALE GENOMIC DNA]</scope>
    <source>
        <strain evidence="2 3">ACS-093-V-SCH5</strain>
    </source>
</reference>
<feature type="transmembrane region" description="Helical" evidence="1">
    <location>
        <begin position="406"/>
        <end position="428"/>
    </location>
</feature>
<feature type="transmembrane region" description="Helical" evidence="1">
    <location>
        <begin position="6"/>
        <end position="27"/>
    </location>
</feature>
<keyword evidence="1" id="KW-1133">Transmembrane helix</keyword>
<dbReference type="GO" id="GO:0016020">
    <property type="term" value="C:membrane"/>
    <property type="evidence" value="ECO:0007669"/>
    <property type="project" value="InterPro"/>
</dbReference>
<evidence type="ECO:0000313" key="2">
    <source>
        <dbReference type="EMBL" id="EPD33403.1"/>
    </source>
</evidence>
<keyword evidence="1" id="KW-0812">Transmembrane</keyword>
<dbReference type="HOGENOM" id="CLU_034503_0_0_11"/>
<evidence type="ECO:0000313" key="3">
    <source>
        <dbReference type="Proteomes" id="UP000014417"/>
    </source>
</evidence>
<name>S2W0U7_9ACTN</name>
<dbReference type="STRING" id="883161.HMPREF9306_00943"/>
<dbReference type="PANTHER" id="PTHR36178">
    <property type="entry name" value="SLR0625 PROTEIN"/>
    <property type="match status" value="1"/>
</dbReference>
<dbReference type="OrthoDB" id="9801557at2"/>
<accession>S2W0U7</accession>
<dbReference type="GO" id="GO:0015813">
    <property type="term" value="P:L-glutamate transmembrane transport"/>
    <property type="evidence" value="ECO:0007669"/>
    <property type="project" value="InterPro"/>
</dbReference>
<feature type="transmembrane region" description="Helical" evidence="1">
    <location>
        <begin position="434"/>
        <end position="454"/>
    </location>
</feature>
<dbReference type="RefSeq" id="WP_016455777.1">
    <property type="nucleotide sequence ID" value="NZ_KE150269.1"/>
</dbReference>
<proteinExistence type="predicted"/>
<dbReference type="Pfam" id="PF03616">
    <property type="entry name" value="Glt_symporter"/>
    <property type="match status" value="1"/>
</dbReference>
<dbReference type="PATRIC" id="fig|883161.3.peg.939"/>
<feature type="transmembrane region" description="Helical" evidence="1">
    <location>
        <begin position="250"/>
        <end position="268"/>
    </location>
</feature>
<feature type="transmembrane region" description="Helical" evidence="1">
    <location>
        <begin position="374"/>
        <end position="394"/>
    </location>
</feature>
<feature type="transmembrane region" description="Helical" evidence="1">
    <location>
        <begin position="82"/>
        <end position="100"/>
    </location>
</feature>
<feature type="transmembrane region" description="Helical" evidence="1">
    <location>
        <begin position="39"/>
        <end position="62"/>
    </location>
</feature>
<feature type="transmembrane region" description="Helical" evidence="1">
    <location>
        <begin position="150"/>
        <end position="170"/>
    </location>
</feature>
<organism evidence="2 3">
    <name type="scientific">Propionimicrobium lymphophilum ACS-093-V-SCH5</name>
    <dbReference type="NCBI Taxonomy" id="883161"/>
    <lineage>
        <taxon>Bacteria</taxon>
        <taxon>Bacillati</taxon>
        <taxon>Actinomycetota</taxon>
        <taxon>Actinomycetes</taxon>
        <taxon>Propionibacteriales</taxon>
        <taxon>Propionibacteriaceae</taxon>
        <taxon>Propionimicrobium</taxon>
    </lineage>
</organism>
<protein>
    <recommendedName>
        <fullName evidence="4">Sodium/glutamate symporter</fullName>
    </recommendedName>
</protein>
<dbReference type="InterPro" id="IPR004445">
    <property type="entry name" value="GltS"/>
</dbReference>
<feature type="transmembrane region" description="Helical" evidence="1">
    <location>
        <begin position="112"/>
        <end position="138"/>
    </location>
</feature>
<feature type="transmembrane region" description="Helical" evidence="1">
    <location>
        <begin position="182"/>
        <end position="205"/>
    </location>
</feature>